<name>A0A1Y0B136_9LAMI</name>
<keyword evidence="1" id="KW-1133">Transmembrane helix</keyword>
<dbReference type="EMBL" id="KY774314">
    <property type="protein sequence ID" value="ART32053.1"/>
    <property type="molecule type" value="Genomic_DNA"/>
</dbReference>
<accession>A0A1Y0B136</accession>
<dbReference type="AlphaFoldDB" id="A0A1Y0B136"/>
<sequence>MKQVSIRKSSSLMSYFRTNLLERAVLTELLLLSACSLTRPIRVHLGGVFSSFFCLICVRGSFLRSIFPTSSSDEATEAFPQGFSGG</sequence>
<dbReference type="EMBL" id="KY774314">
    <property type="protein sequence ID" value="ART31059.1"/>
    <property type="molecule type" value="Genomic_DNA"/>
</dbReference>
<keyword evidence="1" id="KW-0472">Membrane</keyword>
<keyword evidence="1" id="KW-0812">Transmembrane</keyword>
<feature type="transmembrane region" description="Helical" evidence="1">
    <location>
        <begin position="45"/>
        <end position="62"/>
    </location>
</feature>
<evidence type="ECO:0000256" key="1">
    <source>
        <dbReference type="SAM" id="Phobius"/>
    </source>
</evidence>
<organism evidence="2">
    <name type="scientific">Utricularia reniformis</name>
    <dbReference type="NCBI Taxonomy" id="192314"/>
    <lineage>
        <taxon>Eukaryota</taxon>
        <taxon>Viridiplantae</taxon>
        <taxon>Streptophyta</taxon>
        <taxon>Embryophyta</taxon>
        <taxon>Tracheophyta</taxon>
        <taxon>Spermatophyta</taxon>
        <taxon>Magnoliopsida</taxon>
        <taxon>eudicotyledons</taxon>
        <taxon>Gunneridae</taxon>
        <taxon>Pentapetalae</taxon>
        <taxon>asterids</taxon>
        <taxon>lamiids</taxon>
        <taxon>Lamiales</taxon>
        <taxon>Lentibulariaceae</taxon>
        <taxon>Utricularia</taxon>
    </lineage>
</organism>
<gene>
    <name evidence="2" type="ORF">AEK19_MT0826</name>
    <name evidence="3" type="ORF">AEK19_MT1884</name>
</gene>
<reference evidence="2" key="1">
    <citation type="submission" date="2017-03" db="EMBL/GenBank/DDBJ databases">
        <title>The mitochondrial genome of the carnivorous plant Utricularia reniformis (Lentibulariaceae): structure, comparative analysis and evolutionary landmarks.</title>
        <authorList>
            <person name="Silva S.R."/>
            <person name="Alvarenga D.O."/>
            <person name="Michael T.P."/>
            <person name="Miranda V.F.O."/>
            <person name="Varani A.M."/>
        </authorList>
    </citation>
    <scope>NUCLEOTIDE SEQUENCE</scope>
</reference>
<geneLocation type="mitochondrion" evidence="2"/>
<protein>
    <submittedName>
        <fullName evidence="2">Uncharacterized protein</fullName>
    </submittedName>
</protein>
<evidence type="ECO:0000313" key="3">
    <source>
        <dbReference type="EMBL" id="ART32053.1"/>
    </source>
</evidence>
<proteinExistence type="predicted"/>
<evidence type="ECO:0000313" key="2">
    <source>
        <dbReference type="EMBL" id="ART31059.1"/>
    </source>
</evidence>
<keyword evidence="2" id="KW-0496">Mitochondrion</keyword>